<evidence type="ECO:0000313" key="1">
    <source>
        <dbReference type="EMBL" id="GHO44093.1"/>
    </source>
</evidence>
<dbReference type="EMBL" id="BNJF01000001">
    <property type="protein sequence ID" value="GHO44093.1"/>
    <property type="molecule type" value="Genomic_DNA"/>
</dbReference>
<dbReference type="AlphaFoldDB" id="A0A8J3HZY9"/>
<organism evidence="1 2">
    <name type="scientific">Ktedonospora formicarum</name>
    <dbReference type="NCBI Taxonomy" id="2778364"/>
    <lineage>
        <taxon>Bacteria</taxon>
        <taxon>Bacillati</taxon>
        <taxon>Chloroflexota</taxon>
        <taxon>Ktedonobacteria</taxon>
        <taxon>Ktedonobacterales</taxon>
        <taxon>Ktedonobacteraceae</taxon>
        <taxon>Ktedonospora</taxon>
    </lineage>
</organism>
<comment type="caution">
    <text evidence="1">The sequence shown here is derived from an EMBL/GenBank/DDBJ whole genome shotgun (WGS) entry which is preliminary data.</text>
</comment>
<accession>A0A8J3HZY9</accession>
<sequence>MDILAKKKPTNAPMFLAGELVLRHHAHLVALLPLLKSRAHIQPNTKDLAAIAVAPSLQWH</sequence>
<gene>
    <name evidence="1" type="ORF">KSX_22560</name>
</gene>
<proteinExistence type="predicted"/>
<protein>
    <submittedName>
        <fullName evidence="1">Uncharacterized protein</fullName>
    </submittedName>
</protein>
<reference evidence="1" key="1">
    <citation type="submission" date="2020-10" db="EMBL/GenBank/DDBJ databases">
        <title>Taxonomic study of unclassified bacteria belonging to the class Ktedonobacteria.</title>
        <authorList>
            <person name="Yabe S."/>
            <person name="Wang C.M."/>
            <person name="Zheng Y."/>
            <person name="Sakai Y."/>
            <person name="Cavaletti L."/>
            <person name="Monciardini P."/>
            <person name="Donadio S."/>
        </authorList>
    </citation>
    <scope>NUCLEOTIDE SEQUENCE</scope>
    <source>
        <strain evidence="1">SOSP1-1</strain>
    </source>
</reference>
<keyword evidence="2" id="KW-1185">Reference proteome</keyword>
<evidence type="ECO:0000313" key="2">
    <source>
        <dbReference type="Proteomes" id="UP000612362"/>
    </source>
</evidence>
<name>A0A8J3HZY9_9CHLR</name>
<dbReference type="Proteomes" id="UP000612362">
    <property type="component" value="Unassembled WGS sequence"/>
</dbReference>